<dbReference type="Proteomes" id="UP001597368">
    <property type="component" value="Unassembled WGS sequence"/>
</dbReference>
<keyword evidence="2" id="KW-0812">Transmembrane</keyword>
<keyword evidence="2" id="KW-1133">Transmembrane helix</keyword>
<evidence type="ECO:0000256" key="1">
    <source>
        <dbReference type="SAM" id="MobiDB-lite"/>
    </source>
</evidence>
<dbReference type="RefSeq" id="WP_379578833.1">
    <property type="nucleotide sequence ID" value="NZ_JBHUFV010000061.1"/>
</dbReference>
<comment type="caution">
    <text evidence="3">The sequence shown here is derived from an EMBL/GenBank/DDBJ whole genome shotgun (WGS) entry which is preliminary data.</text>
</comment>
<protein>
    <submittedName>
        <fullName evidence="3">Uncharacterized protein</fullName>
    </submittedName>
</protein>
<gene>
    <name evidence="3" type="ORF">ACFSKW_39390</name>
</gene>
<reference evidence="4" key="1">
    <citation type="journal article" date="2019" name="Int. J. Syst. Evol. Microbiol.">
        <title>The Global Catalogue of Microorganisms (GCM) 10K type strain sequencing project: providing services to taxonomists for standard genome sequencing and annotation.</title>
        <authorList>
            <consortium name="The Broad Institute Genomics Platform"/>
            <consortium name="The Broad Institute Genome Sequencing Center for Infectious Disease"/>
            <person name="Wu L."/>
            <person name="Ma J."/>
        </authorList>
    </citation>
    <scope>NUCLEOTIDE SEQUENCE [LARGE SCALE GENOMIC DNA]</scope>
    <source>
        <strain evidence="4">ICMP 6774ER</strain>
    </source>
</reference>
<dbReference type="EMBL" id="JBHUFV010000061">
    <property type="protein sequence ID" value="MFD1937550.1"/>
    <property type="molecule type" value="Genomic_DNA"/>
</dbReference>
<organism evidence="3 4">
    <name type="scientific">Nonomuraea mangrovi</name>
    <dbReference type="NCBI Taxonomy" id="2316207"/>
    <lineage>
        <taxon>Bacteria</taxon>
        <taxon>Bacillati</taxon>
        <taxon>Actinomycetota</taxon>
        <taxon>Actinomycetes</taxon>
        <taxon>Streptosporangiales</taxon>
        <taxon>Streptosporangiaceae</taxon>
        <taxon>Nonomuraea</taxon>
    </lineage>
</organism>
<evidence type="ECO:0000313" key="3">
    <source>
        <dbReference type="EMBL" id="MFD1937550.1"/>
    </source>
</evidence>
<keyword evidence="2" id="KW-0472">Membrane</keyword>
<feature type="transmembrane region" description="Helical" evidence="2">
    <location>
        <begin position="36"/>
        <end position="56"/>
    </location>
</feature>
<name>A0ABW4T6F0_9ACTN</name>
<proteinExistence type="predicted"/>
<evidence type="ECO:0000313" key="4">
    <source>
        <dbReference type="Proteomes" id="UP001597368"/>
    </source>
</evidence>
<feature type="region of interest" description="Disordered" evidence="1">
    <location>
        <begin position="1"/>
        <end position="30"/>
    </location>
</feature>
<keyword evidence="4" id="KW-1185">Reference proteome</keyword>
<feature type="transmembrane region" description="Helical" evidence="2">
    <location>
        <begin position="62"/>
        <end position="81"/>
    </location>
</feature>
<accession>A0ABW4T6F0</accession>
<evidence type="ECO:0000256" key="2">
    <source>
        <dbReference type="SAM" id="Phobius"/>
    </source>
</evidence>
<sequence length="89" mass="9171">MTDPYRIPSPDSDPAIPRPTISRPAASKPALSKGALALRALLWLVLMASAVVNVIANGIGAWPLGLVAGGVAVACIAALIVHHVSRRKT</sequence>